<keyword evidence="1" id="KW-0614">Plasmid</keyword>
<evidence type="ECO:0000313" key="1">
    <source>
        <dbReference type="EMBL" id="BAK14010.1"/>
    </source>
</evidence>
<dbReference type="eggNOG" id="COG0739">
    <property type="taxonomic scope" value="Bacteria"/>
</dbReference>
<dbReference type="KEGG" id="paj:PAJ_p0143"/>
<dbReference type="SUPFAM" id="SSF53955">
    <property type="entry name" value="Lysozyme-like"/>
    <property type="match status" value="1"/>
</dbReference>
<name>A0A0H3LAR2_PANAA</name>
<dbReference type="CDD" id="cd12797">
    <property type="entry name" value="M23_peptidase"/>
    <property type="match status" value="1"/>
</dbReference>
<dbReference type="EMBL" id="AP012033">
    <property type="protein sequence ID" value="BAK14010.1"/>
    <property type="molecule type" value="Genomic_DNA"/>
</dbReference>
<dbReference type="Gene3D" id="1.10.530.10">
    <property type="match status" value="1"/>
</dbReference>
<dbReference type="RefSeq" id="WP_014598246.1">
    <property type="nucleotide sequence ID" value="NC_017533.1"/>
</dbReference>
<dbReference type="InterPro" id="IPR023346">
    <property type="entry name" value="Lysozyme-like_dom_sf"/>
</dbReference>
<evidence type="ECO:0000313" key="2">
    <source>
        <dbReference type="Proteomes" id="UP000006690"/>
    </source>
</evidence>
<accession>A0A0H3LAR2</accession>
<dbReference type="InterPro" id="IPR011055">
    <property type="entry name" value="Dup_hybrid_motif"/>
</dbReference>
<geneLocation type="plasmid" evidence="1 2">
    <name>pEA320</name>
</geneLocation>
<organism evidence="1 2">
    <name type="scientific">Pantoea ananatis (strain AJ13355)</name>
    <dbReference type="NCBI Taxonomy" id="932677"/>
    <lineage>
        <taxon>Bacteria</taxon>
        <taxon>Pseudomonadati</taxon>
        <taxon>Pseudomonadota</taxon>
        <taxon>Gammaproteobacteria</taxon>
        <taxon>Enterobacterales</taxon>
        <taxon>Erwiniaceae</taxon>
        <taxon>Pantoea</taxon>
    </lineage>
</organism>
<protein>
    <submittedName>
        <fullName evidence="1">Uncharacterized protein</fullName>
    </submittedName>
</protein>
<reference evidence="2" key="1">
    <citation type="journal article" date="2012" name="Appl. Microbiol. Biotechnol.">
        <title>The complete genome sequence of Pantoea ananatis AJ13355, an organism with great biotechnological potential.</title>
        <authorList>
            <person name="Hara Y."/>
            <person name="Kadotani N."/>
            <person name="Izui H."/>
            <person name="Katashkina J.I."/>
            <person name="Kuvaeva T.M."/>
            <person name="Andreeva I.G."/>
            <person name="Golubeva L.I."/>
            <person name="Malko D.B."/>
            <person name="Makeev V.J."/>
            <person name="Mashko S.V."/>
            <person name="Kozlov Y.I."/>
        </authorList>
    </citation>
    <scope>NUCLEOTIDE SEQUENCE [LARGE SCALE GENOMIC DNA]</scope>
    <source>
        <strain evidence="2">AJ13355</strain>
        <plasmid evidence="2">Plasmid pEA320</plasmid>
    </source>
</reference>
<gene>
    <name evidence="1" type="ORF">PAJ_p0143</name>
</gene>
<dbReference type="AlphaFoldDB" id="A0A0H3LAR2"/>
<proteinExistence type="predicted"/>
<dbReference type="Gene3D" id="2.70.70.10">
    <property type="entry name" value="Glucose Permease (Domain IIA)"/>
    <property type="match status" value="1"/>
</dbReference>
<dbReference type="PATRIC" id="fig|932677.3.peg.4531"/>
<dbReference type="Proteomes" id="UP000006690">
    <property type="component" value="Plasmid pEA320"/>
</dbReference>
<dbReference type="SUPFAM" id="SSF51261">
    <property type="entry name" value="Duplicated hybrid motif"/>
    <property type="match status" value="1"/>
</dbReference>
<dbReference type="HOGENOM" id="CLU_019442_0_0_6"/>
<sequence>MIISPPLLKAKDAHETDAAWIERVMTVVDRRGYPVNGYGSWHGGIHISHTDAGRPAENVRAIADGTIVSLRKDSDKRDLTPFNINADKPKSKGSNDGYVLLKHETEIGSGDEAKVVFYSLYMHLKSLAETVKVGEKVYRKDPLGTPGVVDGVNAFHFQVFCDDDNISKLTGRKTGELDISKNGRTDAVYGDIHFYLPPQTKFYDKAPADNSTSISGLSELYTSNAPLYASMTLAQGNCTMVTRQKNTQVDGKYDLLGEPLVNADGNDYEYNLYKTAMRNYKESPSAGFELLRFGRVINTDHETLVPADAPLWMTVNYPGGKGVVNLADPSIKKFSDADFPHWTGWQLVDDDSDSDSQCNSAIIKKLQEDGEFDNQCGKLICHFPFEWEKSTIDTRFSWLKTGSEEHDPMTDEDYAKFKAHAEALCFDGETLNSARLWHFEPKGFVSHLRKCIWLSRTEFKQLIPLNIIRPSGNRYNWETVSFHEGETSVFSRHYPMLNKIFRKYCINTPSRLVSFLGNSVQETKWLSVTREDYRYSATDENGHRYHYNIWYFPWYGRGFLQLTNPDNFYKYFTYRGRSFNKDIRDELVSDYRRVQGDRALREQEKRLNNRILYDGQHPGLEQEVISWREAVENGTFDPADSAGFYWSLTGMAKYADETHELQRQAVTAGHGLRVYYRSPSFWRASATVNLPSAVSRRNYQGINGFIERCCAYTCALSVLTETKFPDESNALTLDNPEGILLRR</sequence>
<dbReference type="OrthoDB" id="6444570at2"/>